<dbReference type="Pfam" id="PF01613">
    <property type="entry name" value="Flavin_Reduct"/>
    <property type="match status" value="1"/>
</dbReference>
<dbReference type="GO" id="GO:0010181">
    <property type="term" value="F:FMN binding"/>
    <property type="evidence" value="ECO:0007669"/>
    <property type="project" value="InterPro"/>
</dbReference>
<reference evidence="3" key="1">
    <citation type="submission" date="2022-10" db="EMBL/GenBank/DDBJ databases">
        <title>Tapping the CABI collections for fungal endophytes: first genome assemblies for Collariella, Neodidymelliopsis, Ascochyta clinopodiicola, Didymella pomorum, Didymosphaeria variabile, Neocosmospora piperis and Neocucurbitaria cava.</title>
        <authorList>
            <person name="Hill R."/>
        </authorList>
    </citation>
    <scope>NUCLEOTIDE SEQUENCE</scope>
    <source>
        <strain evidence="3">IMI 355091</strain>
    </source>
</reference>
<dbReference type="SUPFAM" id="SSF50475">
    <property type="entry name" value="FMN-binding split barrel"/>
    <property type="match status" value="1"/>
</dbReference>
<dbReference type="PANTHER" id="PTHR43812:SF2">
    <property type="entry name" value="FLAVIN REDUCTASE LIKE DOMAIN-CONTAINING PROTEIN"/>
    <property type="match status" value="1"/>
</dbReference>
<comment type="caution">
    <text evidence="3">The sequence shown here is derived from an EMBL/GenBank/DDBJ whole genome shotgun (WGS) entry which is preliminary data.</text>
</comment>
<dbReference type="SMART" id="SM00903">
    <property type="entry name" value="Flavin_Reduct"/>
    <property type="match status" value="1"/>
</dbReference>
<feature type="domain" description="Flavin reductase like" evidence="2">
    <location>
        <begin position="19"/>
        <end position="180"/>
    </location>
</feature>
<protein>
    <recommendedName>
        <fullName evidence="2">Flavin reductase like domain-containing protein</fullName>
    </recommendedName>
</protein>
<proteinExistence type="predicted"/>
<organism evidence="3 4">
    <name type="scientific">Didymella pomorum</name>
    <dbReference type="NCBI Taxonomy" id="749634"/>
    <lineage>
        <taxon>Eukaryota</taxon>
        <taxon>Fungi</taxon>
        <taxon>Dikarya</taxon>
        <taxon>Ascomycota</taxon>
        <taxon>Pezizomycotina</taxon>
        <taxon>Dothideomycetes</taxon>
        <taxon>Pleosporomycetidae</taxon>
        <taxon>Pleosporales</taxon>
        <taxon>Pleosporineae</taxon>
        <taxon>Didymellaceae</taxon>
        <taxon>Didymella</taxon>
    </lineage>
</organism>
<dbReference type="InterPro" id="IPR002563">
    <property type="entry name" value="Flavin_Rdtase-like_dom"/>
</dbReference>
<dbReference type="AlphaFoldDB" id="A0A9W9DA52"/>
<evidence type="ECO:0000313" key="4">
    <source>
        <dbReference type="Proteomes" id="UP001140510"/>
    </source>
</evidence>
<evidence type="ECO:0000256" key="1">
    <source>
        <dbReference type="SAM" id="MobiDB-lite"/>
    </source>
</evidence>
<dbReference type="EMBL" id="JAPEVA010000011">
    <property type="protein sequence ID" value="KAJ4409661.1"/>
    <property type="molecule type" value="Genomic_DNA"/>
</dbReference>
<dbReference type="Proteomes" id="UP001140510">
    <property type="component" value="Unassembled WGS sequence"/>
</dbReference>
<sequence length="257" mass="28323">MFYRPGIDDHGLPHDPFKGCVVPRPIGWISTLSPTGQANLAPYSQFNNLTFDPPYVMFSANQTPTAQQKDTVKNTEATGKFCWNLATYDLREAVNVTAEQTAYGVDEFEKAGLAKVDSTLNQVDIKGEKRKIPMVRDSPVRFECEYYTTLRLPGAPPVGSVDVVIGKVVGIHIDERVLTDGKIDIQKTVPIARCGYYEYAVIRDVFEMQVPGLSEDIMAGLEGSSKKMRGVVAEREKNGVMRGEDAETGKEHTGGSK</sequence>
<name>A0A9W9DA52_9PLEO</name>
<dbReference type="PANTHER" id="PTHR43812">
    <property type="entry name" value="BLR2425 PROTEIN"/>
    <property type="match status" value="1"/>
</dbReference>
<keyword evidence="4" id="KW-1185">Reference proteome</keyword>
<feature type="region of interest" description="Disordered" evidence="1">
    <location>
        <begin position="233"/>
        <end position="257"/>
    </location>
</feature>
<dbReference type="OrthoDB" id="298012at2759"/>
<evidence type="ECO:0000259" key="2">
    <source>
        <dbReference type="SMART" id="SM00903"/>
    </source>
</evidence>
<gene>
    <name evidence="3" type="ORF">N0V91_002582</name>
</gene>
<dbReference type="Gene3D" id="2.30.110.10">
    <property type="entry name" value="Electron Transport, Fmn-binding Protein, Chain A"/>
    <property type="match status" value="1"/>
</dbReference>
<accession>A0A9W9DA52</accession>
<dbReference type="InterPro" id="IPR012349">
    <property type="entry name" value="Split_barrel_FMN-bd"/>
</dbReference>
<evidence type="ECO:0000313" key="3">
    <source>
        <dbReference type="EMBL" id="KAJ4409661.1"/>
    </source>
</evidence>